<dbReference type="RefSeq" id="WP_202104821.1">
    <property type="nucleotide sequence ID" value="NZ_JAERTY010000012.1"/>
</dbReference>
<evidence type="ECO:0000259" key="5">
    <source>
        <dbReference type="Pfam" id="PF01420"/>
    </source>
</evidence>
<dbReference type="CDD" id="cd17292">
    <property type="entry name" value="RMtype1_S_LlaA17I_TRD2-CR2_like"/>
    <property type="match status" value="1"/>
</dbReference>
<keyword evidence="2" id="KW-0680">Restriction system</keyword>
<comment type="similarity">
    <text evidence="1">Belongs to the type-I restriction system S methylase family.</text>
</comment>
<dbReference type="PANTHER" id="PTHR30408">
    <property type="entry name" value="TYPE-1 RESTRICTION ENZYME ECOKI SPECIFICITY PROTEIN"/>
    <property type="match status" value="1"/>
</dbReference>
<dbReference type="EMBL" id="JAERTY010000012">
    <property type="protein sequence ID" value="MBL1411088.1"/>
    <property type="molecule type" value="Genomic_DNA"/>
</dbReference>
<sequence length="380" mass="42909">MVKGMQQTDIGLIPEDWEVVMIGEIANVVVGGDVDLNTFSEVQDSEYTYPIYSNTVTNYGLYGYSSDYKSNAYAVTIVGRGIGIGKAFKRNGRFTAIGRLIVVELSKNIVNNTFLENYINSYLEIYDESGGIPQLTGIALAKYQIPLPPLPEQEAIANALSDADAWIESLEQLIAKKRLIKKGAMQKLLTPKDDWEVKTLGEVGEVRMCKRVFQYQTSEYGEIPFYKIGTFGKTPDAFITRKHYEDFKSRFFYPNKGNILISAAGTIGKTVVYDGEESYFQDSNIVWIENQEKIVTDAFLKYVLDVIKYNTEGGTIQRLYNSILRSTMFHCPPLSEQTRIATILSDMDTEIEALEAQLDKARQIKQGMMQELLTGRIRLL</sequence>
<dbReference type="SUPFAM" id="SSF116734">
    <property type="entry name" value="DNA methylase specificity domain"/>
    <property type="match status" value="2"/>
</dbReference>
<keyword evidence="6" id="KW-0540">Nuclease</keyword>
<keyword evidence="3" id="KW-0238">DNA-binding</keyword>
<organism evidence="6 7">
    <name type="scientific">Sphingobacterium faecale</name>
    <dbReference type="NCBI Taxonomy" id="2803775"/>
    <lineage>
        <taxon>Bacteria</taxon>
        <taxon>Pseudomonadati</taxon>
        <taxon>Bacteroidota</taxon>
        <taxon>Sphingobacteriia</taxon>
        <taxon>Sphingobacteriales</taxon>
        <taxon>Sphingobacteriaceae</taxon>
        <taxon>Sphingobacterium</taxon>
    </lineage>
</organism>
<dbReference type="Proteomes" id="UP000625283">
    <property type="component" value="Unassembled WGS sequence"/>
</dbReference>
<keyword evidence="4" id="KW-0175">Coiled coil</keyword>
<evidence type="ECO:0000256" key="3">
    <source>
        <dbReference type="ARBA" id="ARBA00023125"/>
    </source>
</evidence>
<evidence type="ECO:0000256" key="2">
    <source>
        <dbReference type="ARBA" id="ARBA00022747"/>
    </source>
</evidence>
<dbReference type="Gene3D" id="3.90.220.20">
    <property type="entry name" value="DNA methylase specificity domains"/>
    <property type="match status" value="2"/>
</dbReference>
<evidence type="ECO:0000256" key="4">
    <source>
        <dbReference type="SAM" id="Coils"/>
    </source>
</evidence>
<keyword evidence="6" id="KW-0255">Endonuclease</keyword>
<reference evidence="6 7" key="1">
    <citation type="submission" date="2021-01" db="EMBL/GenBank/DDBJ databases">
        <title>C459-1 draft genome sequence.</title>
        <authorList>
            <person name="Zhang X.-F."/>
        </authorList>
    </citation>
    <scope>NUCLEOTIDE SEQUENCE [LARGE SCALE GENOMIC DNA]</scope>
    <source>
        <strain evidence="7">C459-1</strain>
    </source>
</reference>
<evidence type="ECO:0000256" key="1">
    <source>
        <dbReference type="ARBA" id="ARBA00010923"/>
    </source>
</evidence>
<dbReference type="Pfam" id="PF01420">
    <property type="entry name" value="Methylase_S"/>
    <property type="match status" value="2"/>
</dbReference>
<evidence type="ECO:0000313" key="6">
    <source>
        <dbReference type="EMBL" id="MBL1411088.1"/>
    </source>
</evidence>
<gene>
    <name evidence="6" type="ORF">JKG61_20180</name>
</gene>
<feature type="coiled-coil region" evidence="4">
    <location>
        <begin position="344"/>
        <end position="371"/>
    </location>
</feature>
<dbReference type="Gene3D" id="1.10.287.1120">
    <property type="entry name" value="Bipartite methylase S protein"/>
    <property type="match status" value="1"/>
</dbReference>
<dbReference type="InterPro" id="IPR052021">
    <property type="entry name" value="Type-I_RS_S_subunit"/>
</dbReference>
<accession>A0ABS1R8S3</accession>
<keyword evidence="6" id="KW-0378">Hydrolase</keyword>
<proteinExistence type="inferred from homology"/>
<dbReference type="InterPro" id="IPR044946">
    <property type="entry name" value="Restrct_endonuc_typeI_TRD_sf"/>
</dbReference>
<protein>
    <submittedName>
        <fullName evidence="6">Restriction endonuclease subunit S</fullName>
    </submittedName>
</protein>
<comment type="caution">
    <text evidence="6">The sequence shown here is derived from an EMBL/GenBank/DDBJ whole genome shotgun (WGS) entry which is preliminary data.</text>
</comment>
<evidence type="ECO:0000313" key="7">
    <source>
        <dbReference type="Proteomes" id="UP000625283"/>
    </source>
</evidence>
<dbReference type="GO" id="GO:0004519">
    <property type="term" value="F:endonuclease activity"/>
    <property type="evidence" value="ECO:0007669"/>
    <property type="project" value="UniProtKB-KW"/>
</dbReference>
<dbReference type="InterPro" id="IPR000055">
    <property type="entry name" value="Restrct_endonuc_typeI_TRD"/>
</dbReference>
<feature type="domain" description="Type I restriction modification DNA specificity" evidence="5">
    <location>
        <begin position="14"/>
        <end position="175"/>
    </location>
</feature>
<keyword evidence="7" id="KW-1185">Reference proteome</keyword>
<feature type="domain" description="Type I restriction modification DNA specificity" evidence="5">
    <location>
        <begin position="193"/>
        <end position="355"/>
    </location>
</feature>
<dbReference type="PANTHER" id="PTHR30408:SF12">
    <property type="entry name" value="TYPE I RESTRICTION ENZYME MJAVIII SPECIFICITY SUBUNIT"/>
    <property type="match status" value="1"/>
</dbReference>
<name>A0ABS1R8S3_9SPHI</name>